<name>A0A1L9RIF9_ASPWE</name>
<dbReference type="PANTHER" id="PTHR31668">
    <property type="entry name" value="GLUCOSE TRANSPORT TRANSCRIPTION REGULATOR RGT1-RELATED-RELATED"/>
    <property type="match status" value="1"/>
</dbReference>
<dbReference type="GO" id="GO:0003677">
    <property type="term" value="F:DNA binding"/>
    <property type="evidence" value="ECO:0007669"/>
    <property type="project" value="UniProtKB-KW"/>
</dbReference>
<gene>
    <name evidence="8" type="ORF">ASPWEDRAFT_475051</name>
</gene>
<dbReference type="OrthoDB" id="2740448at2759"/>
<organism evidence="8 9">
    <name type="scientific">Aspergillus wentii DTO 134E9</name>
    <dbReference type="NCBI Taxonomy" id="1073089"/>
    <lineage>
        <taxon>Eukaryota</taxon>
        <taxon>Fungi</taxon>
        <taxon>Dikarya</taxon>
        <taxon>Ascomycota</taxon>
        <taxon>Pezizomycotina</taxon>
        <taxon>Eurotiomycetes</taxon>
        <taxon>Eurotiomycetidae</taxon>
        <taxon>Eurotiales</taxon>
        <taxon>Aspergillaceae</taxon>
        <taxon>Aspergillus</taxon>
        <taxon>Aspergillus subgen. Cremei</taxon>
    </lineage>
</organism>
<keyword evidence="1" id="KW-0479">Metal-binding</keyword>
<dbReference type="VEuPathDB" id="FungiDB:ASPWEDRAFT_475051"/>
<keyword evidence="2" id="KW-0805">Transcription regulation</keyword>
<keyword evidence="3" id="KW-0238">DNA-binding</keyword>
<reference evidence="9" key="1">
    <citation type="journal article" date="2017" name="Genome Biol.">
        <title>Comparative genomics reveals high biological diversity and specific adaptations in the industrially and medically important fungal genus Aspergillus.</title>
        <authorList>
            <person name="de Vries R.P."/>
            <person name="Riley R."/>
            <person name="Wiebenga A."/>
            <person name="Aguilar-Osorio G."/>
            <person name="Amillis S."/>
            <person name="Uchima C.A."/>
            <person name="Anderluh G."/>
            <person name="Asadollahi M."/>
            <person name="Askin M."/>
            <person name="Barry K."/>
            <person name="Battaglia E."/>
            <person name="Bayram O."/>
            <person name="Benocci T."/>
            <person name="Braus-Stromeyer S.A."/>
            <person name="Caldana C."/>
            <person name="Canovas D."/>
            <person name="Cerqueira G.C."/>
            <person name="Chen F."/>
            <person name="Chen W."/>
            <person name="Choi C."/>
            <person name="Clum A."/>
            <person name="Dos Santos R.A."/>
            <person name="Damasio A.R."/>
            <person name="Diallinas G."/>
            <person name="Emri T."/>
            <person name="Fekete E."/>
            <person name="Flipphi M."/>
            <person name="Freyberg S."/>
            <person name="Gallo A."/>
            <person name="Gournas C."/>
            <person name="Habgood R."/>
            <person name="Hainaut M."/>
            <person name="Harispe M.L."/>
            <person name="Henrissat B."/>
            <person name="Hilden K.S."/>
            <person name="Hope R."/>
            <person name="Hossain A."/>
            <person name="Karabika E."/>
            <person name="Karaffa L."/>
            <person name="Karanyi Z."/>
            <person name="Krasevec N."/>
            <person name="Kuo A."/>
            <person name="Kusch H."/>
            <person name="LaButti K."/>
            <person name="Lagendijk E.L."/>
            <person name="Lapidus A."/>
            <person name="Levasseur A."/>
            <person name="Lindquist E."/>
            <person name="Lipzen A."/>
            <person name="Logrieco A.F."/>
            <person name="MacCabe A."/>
            <person name="Maekelae M.R."/>
            <person name="Malavazi I."/>
            <person name="Melin P."/>
            <person name="Meyer V."/>
            <person name="Mielnichuk N."/>
            <person name="Miskei M."/>
            <person name="Molnar A.P."/>
            <person name="Mule G."/>
            <person name="Ngan C.Y."/>
            <person name="Orejas M."/>
            <person name="Orosz E."/>
            <person name="Ouedraogo J.P."/>
            <person name="Overkamp K.M."/>
            <person name="Park H.-S."/>
            <person name="Perrone G."/>
            <person name="Piumi F."/>
            <person name="Punt P.J."/>
            <person name="Ram A.F."/>
            <person name="Ramon A."/>
            <person name="Rauscher S."/>
            <person name="Record E."/>
            <person name="Riano-Pachon D.M."/>
            <person name="Robert V."/>
            <person name="Roehrig J."/>
            <person name="Ruller R."/>
            <person name="Salamov A."/>
            <person name="Salih N.S."/>
            <person name="Samson R.A."/>
            <person name="Sandor E."/>
            <person name="Sanguinetti M."/>
            <person name="Schuetze T."/>
            <person name="Sepcic K."/>
            <person name="Shelest E."/>
            <person name="Sherlock G."/>
            <person name="Sophianopoulou V."/>
            <person name="Squina F.M."/>
            <person name="Sun H."/>
            <person name="Susca A."/>
            <person name="Todd R.B."/>
            <person name="Tsang A."/>
            <person name="Unkles S.E."/>
            <person name="van de Wiele N."/>
            <person name="van Rossen-Uffink D."/>
            <person name="Oliveira J.V."/>
            <person name="Vesth T.C."/>
            <person name="Visser J."/>
            <person name="Yu J.-H."/>
            <person name="Zhou M."/>
            <person name="Andersen M.R."/>
            <person name="Archer D.B."/>
            <person name="Baker S.E."/>
            <person name="Benoit I."/>
            <person name="Brakhage A.A."/>
            <person name="Braus G.H."/>
            <person name="Fischer R."/>
            <person name="Frisvad J.C."/>
            <person name="Goldman G.H."/>
            <person name="Houbraken J."/>
            <person name="Oakley B."/>
            <person name="Pocsi I."/>
            <person name="Scazzocchio C."/>
            <person name="Seiboth B."/>
            <person name="vanKuyk P.A."/>
            <person name="Wortman J."/>
            <person name="Dyer P.S."/>
            <person name="Grigoriev I.V."/>
        </authorList>
    </citation>
    <scope>NUCLEOTIDE SEQUENCE [LARGE SCALE GENOMIC DNA]</scope>
    <source>
        <strain evidence="9">DTO 134E9</strain>
    </source>
</reference>
<dbReference type="PANTHER" id="PTHR31668:SF28">
    <property type="entry name" value="ZN(II)2CYS6 TRANSCRIPTION FACTOR (EUROFUNG)"/>
    <property type="match status" value="1"/>
</dbReference>
<dbReference type="AlphaFoldDB" id="A0A1L9RIF9"/>
<dbReference type="InterPro" id="IPR036864">
    <property type="entry name" value="Zn2-C6_fun-type_DNA-bd_sf"/>
</dbReference>
<dbReference type="InterPro" id="IPR001138">
    <property type="entry name" value="Zn2Cys6_DnaBD"/>
</dbReference>
<dbReference type="GO" id="GO:0008270">
    <property type="term" value="F:zinc ion binding"/>
    <property type="evidence" value="ECO:0007669"/>
    <property type="project" value="InterPro"/>
</dbReference>
<dbReference type="GO" id="GO:0006351">
    <property type="term" value="P:DNA-templated transcription"/>
    <property type="evidence" value="ECO:0007669"/>
    <property type="project" value="InterPro"/>
</dbReference>
<dbReference type="RefSeq" id="XP_040688396.1">
    <property type="nucleotide sequence ID" value="XM_040836976.1"/>
</dbReference>
<evidence type="ECO:0000313" key="8">
    <source>
        <dbReference type="EMBL" id="OJJ34720.1"/>
    </source>
</evidence>
<dbReference type="STRING" id="1073089.A0A1L9RIF9"/>
<dbReference type="Proteomes" id="UP000184383">
    <property type="component" value="Unassembled WGS sequence"/>
</dbReference>
<evidence type="ECO:0000256" key="6">
    <source>
        <dbReference type="SAM" id="MobiDB-lite"/>
    </source>
</evidence>
<evidence type="ECO:0000313" key="9">
    <source>
        <dbReference type="Proteomes" id="UP000184383"/>
    </source>
</evidence>
<evidence type="ECO:0000256" key="1">
    <source>
        <dbReference type="ARBA" id="ARBA00022723"/>
    </source>
</evidence>
<dbReference type="GeneID" id="63752824"/>
<dbReference type="SUPFAM" id="SSF57701">
    <property type="entry name" value="Zn2/Cys6 DNA-binding domain"/>
    <property type="match status" value="1"/>
</dbReference>
<dbReference type="Gene3D" id="4.10.240.10">
    <property type="entry name" value="Zn(2)-C6 fungal-type DNA-binding domain"/>
    <property type="match status" value="1"/>
</dbReference>
<evidence type="ECO:0000256" key="4">
    <source>
        <dbReference type="ARBA" id="ARBA00023163"/>
    </source>
</evidence>
<dbReference type="PROSITE" id="PS00463">
    <property type="entry name" value="ZN2_CY6_FUNGAL_1"/>
    <property type="match status" value="1"/>
</dbReference>
<keyword evidence="4" id="KW-0804">Transcription</keyword>
<dbReference type="Pfam" id="PF00172">
    <property type="entry name" value="Zn_clus"/>
    <property type="match status" value="1"/>
</dbReference>
<dbReference type="SMART" id="SM00906">
    <property type="entry name" value="Fungal_trans"/>
    <property type="match status" value="1"/>
</dbReference>
<dbReference type="CDD" id="cd12148">
    <property type="entry name" value="fungal_TF_MHR"/>
    <property type="match status" value="1"/>
</dbReference>
<evidence type="ECO:0000256" key="2">
    <source>
        <dbReference type="ARBA" id="ARBA00023015"/>
    </source>
</evidence>
<proteinExistence type="predicted"/>
<dbReference type="GO" id="GO:0000981">
    <property type="term" value="F:DNA-binding transcription factor activity, RNA polymerase II-specific"/>
    <property type="evidence" value="ECO:0007669"/>
    <property type="project" value="InterPro"/>
</dbReference>
<accession>A0A1L9RIF9</accession>
<dbReference type="PROSITE" id="PS50048">
    <property type="entry name" value="ZN2_CY6_FUNGAL_2"/>
    <property type="match status" value="1"/>
</dbReference>
<feature type="domain" description="Zn(2)-C6 fungal-type" evidence="7">
    <location>
        <begin position="11"/>
        <end position="40"/>
    </location>
</feature>
<sequence length="676" mass="75399">MSSRSNVTKRACDGCKIRKIRCGGGNPCPACVNARIKCTYIRVQQTRGPQRIRSTTKYLIEQAQRDSEAEDSSQSGELLGVDSALPPSSKRRKTERSRIPNNIIAPPLYIYHVRMYPVWPIVDVEGIVSALQDTKGESLETYALATAVAAATIAQLRLGQSSLPDETITADTLVAECLRARDSCRYRSKVSLDNVRTAFFLHVYYENQESGGSESLLYLREAISLAQMMNLHREASYAGLSEDEKQIRRRVLWLLFVTERGVCILHKLPVVLKTNIRPPEADANDEPQVLPAFLKLLNLFRLFEQSKMFDIIEDEDPETQSIADDIGILDGGFLEMLQQKLQDSSVLFDHISDVQKADLCVTRHWMRMILWKLSFKKNLLYSSSQWPTSPSFPVAVAKELLNMVSQLPRPAIEAHGLGMELKLYEIASSLADAVMNLAMLPRAPDWDSESRPSNILSRLHSILSTFRGGGNKTLVDMLYRKMAEAQSRSGPLLAKSLRVPQQSTRNELASDGPSQTEETALTQPDPCEFEHFIAVIETPPAHRIDPSLQPGDDEFTRMQRHLQLGQTQLHDDHSYQTTLNDATECGFGEATLNPSYVAYPACSQDPGYMAQSPPTILETGNTPTLSPSWPAHSSVEMMIGDFISQIPDGRFPDESTVGSFLTSDDFTREVVDANQA</sequence>
<dbReference type="InterPro" id="IPR007219">
    <property type="entry name" value="XnlR_reg_dom"/>
</dbReference>
<keyword evidence="5" id="KW-0539">Nucleus</keyword>
<protein>
    <recommendedName>
        <fullName evidence="7">Zn(2)-C6 fungal-type domain-containing protein</fullName>
    </recommendedName>
</protein>
<dbReference type="EMBL" id="KV878212">
    <property type="protein sequence ID" value="OJJ34720.1"/>
    <property type="molecule type" value="Genomic_DNA"/>
</dbReference>
<keyword evidence="9" id="KW-1185">Reference proteome</keyword>
<dbReference type="Pfam" id="PF04082">
    <property type="entry name" value="Fungal_trans"/>
    <property type="match status" value="1"/>
</dbReference>
<dbReference type="CDD" id="cd00067">
    <property type="entry name" value="GAL4"/>
    <property type="match status" value="1"/>
</dbReference>
<feature type="region of interest" description="Disordered" evidence="6">
    <location>
        <begin position="62"/>
        <end position="97"/>
    </location>
</feature>
<evidence type="ECO:0000256" key="5">
    <source>
        <dbReference type="ARBA" id="ARBA00023242"/>
    </source>
</evidence>
<feature type="compositionally biased region" description="Polar residues" evidence="6">
    <location>
        <begin position="499"/>
        <end position="522"/>
    </location>
</feature>
<dbReference type="InterPro" id="IPR050797">
    <property type="entry name" value="Carb_Metab_Trans_Reg"/>
</dbReference>
<feature type="region of interest" description="Disordered" evidence="6">
    <location>
        <begin position="491"/>
        <end position="522"/>
    </location>
</feature>
<evidence type="ECO:0000259" key="7">
    <source>
        <dbReference type="PROSITE" id="PS50048"/>
    </source>
</evidence>
<evidence type="ECO:0000256" key="3">
    <source>
        <dbReference type="ARBA" id="ARBA00023125"/>
    </source>
</evidence>
<dbReference type="SMART" id="SM00066">
    <property type="entry name" value="GAL4"/>
    <property type="match status" value="1"/>
</dbReference>